<feature type="disulfide bond" evidence="25">
    <location>
        <begin position="24"/>
        <end position="36"/>
    </location>
</feature>
<keyword evidence="8" id="KW-0427">LDL</keyword>
<dbReference type="PROSITE" id="PS01186">
    <property type="entry name" value="EGF_2"/>
    <property type="match status" value="1"/>
</dbReference>
<evidence type="ECO:0000256" key="28">
    <source>
        <dbReference type="SAM" id="SignalP"/>
    </source>
</evidence>
<comment type="subcellular location">
    <subcellularLocation>
        <location evidence="22">Endomembrane system</location>
        <topology evidence="22">Single-pass type I membrane protein</topology>
    </subcellularLocation>
    <subcellularLocation>
        <location evidence="1">Membrane</location>
        <location evidence="1">Clathrin-coated pit</location>
    </subcellularLocation>
</comment>
<evidence type="ECO:0000313" key="31">
    <source>
        <dbReference type="Proteomes" id="UP001295444"/>
    </source>
</evidence>
<dbReference type="GO" id="GO:0005509">
    <property type="term" value="F:calcium ion binding"/>
    <property type="evidence" value="ECO:0007669"/>
    <property type="project" value="InterPro"/>
</dbReference>
<evidence type="ECO:0000256" key="1">
    <source>
        <dbReference type="ARBA" id="ARBA00004600"/>
    </source>
</evidence>
<evidence type="ECO:0000256" key="7">
    <source>
        <dbReference type="ARBA" id="ARBA00022692"/>
    </source>
</evidence>
<dbReference type="PROSITE" id="PS51120">
    <property type="entry name" value="LDLRB"/>
    <property type="match status" value="4"/>
</dbReference>
<keyword evidence="6" id="KW-0254">Endocytosis</keyword>
<feature type="domain" description="EGF-like" evidence="29">
    <location>
        <begin position="349"/>
        <end position="384"/>
    </location>
</feature>
<dbReference type="Gene3D" id="2.120.10.30">
    <property type="entry name" value="TolB, C-terminal domain"/>
    <property type="match status" value="1"/>
</dbReference>
<comment type="function">
    <text evidence="21">Binds LDL, the major cholesterol-carrying lipoprotein of plasma, and transports it into cells by endocytosis. In order to be internalized, the receptor-ligand complexes must first cluster into clathrin-coated pits.</text>
</comment>
<evidence type="ECO:0000256" key="18">
    <source>
        <dbReference type="ARBA" id="ARBA00023176"/>
    </source>
</evidence>
<evidence type="ECO:0000256" key="21">
    <source>
        <dbReference type="ARBA" id="ARBA00037220"/>
    </source>
</evidence>
<evidence type="ECO:0000256" key="25">
    <source>
        <dbReference type="PROSITE-ProRule" id="PRU00124"/>
    </source>
</evidence>
<dbReference type="CDD" id="cd00054">
    <property type="entry name" value="EGF_CA"/>
    <property type="match status" value="1"/>
</dbReference>
<keyword evidence="20" id="KW-0753">Steroid metabolism</keyword>
<dbReference type="SUPFAM" id="SSF57184">
    <property type="entry name" value="Growth factor receptor domain"/>
    <property type="match status" value="1"/>
</dbReference>
<feature type="disulfide bond" evidence="25">
    <location>
        <begin position="231"/>
        <end position="243"/>
    </location>
</feature>
<dbReference type="GO" id="GO:0005905">
    <property type="term" value="C:clathrin-coated pit"/>
    <property type="evidence" value="ECO:0007669"/>
    <property type="project" value="UniProtKB-SubCell"/>
</dbReference>
<dbReference type="InterPro" id="IPR001881">
    <property type="entry name" value="EGF-like_Ca-bd_dom"/>
</dbReference>
<feature type="repeat" description="LDL-receptor class B" evidence="26">
    <location>
        <begin position="481"/>
        <end position="523"/>
    </location>
</feature>
<proteinExistence type="inferred from homology"/>
<dbReference type="SMART" id="SM00181">
    <property type="entry name" value="EGF"/>
    <property type="match status" value="4"/>
</dbReference>
<dbReference type="InterPro" id="IPR000033">
    <property type="entry name" value="LDLR_classB_rpt"/>
</dbReference>
<dbReference type="SUPFAM" id="SSF57424">
    <property type="entry name" value="LDL receptor-like module"/>
    <property type="match status" value="6"/>
</dbReference>
<evidence type="ECO:0000256" key="22">
    <source>
        <dbReference type="ARBA" id="ARBA00046288"/>
    </source>
</evidence>
<dbReference type="Gene3D" id="4.10.1220.10">
    <property type="entry name" value="EGF-type module"/>
    <property type="match status" value="1"/>
</dbReference>
<keyword evidence="13" id="KW-0443">Lipid metabolism</keyword>
<keyword evidence="15 24" id="KW-1015">Disulfide bond</keyword>
<accession>A0AAD1RJI8</accession>
<evidence type="ECO:0000256" key="14">
    <source>
        <dbReference type="ARBA" id="ARBA00023136"/>
    </source>
</evidence>
<dbReference type="InterPro" id="IPR018097">
    <property type="entry name" value="EGF_Ca-bd_CS"/>
</dbReference>
<evidence type="ECO:0000256" key="5">
    <source>
        <dbReference type="ARBA" id="ARBA00022548"/>
    </source>
</evidence>
<evidence type="ECO:0000256" key="16">
    <source>
        <dbReference type="ARBA" id="ARBA00023166"/>
    </source>
</evidence>
<dbReference type="InterPro" id="IPR023415">
    <property type="entry name" value="LDLR_class-A_CS"/>
</dbReference>
<evidence type="ECO:0000256" key="9">
    <source>
        <dbReference type="ARBA" id="ARBA00022729"/>
    </source>
</evidence>
<comment type="subunit">
    <text evidence="23">Interacts with ldlrap1.</text>
</comment>
<dbReference type="GO" id="GO:0008203">
    <property type="term" value="P:cholesterol metabolic process"/>
    <property type="evidence" value="ECO:0007669"/>
    <property type="project" value="UniProtKB-KW"/>
</dbReference>
<dbReference type="FunFam" id="2.120.10.30:FF:000002">
    <property type="entry name" value="low-density lipoprotein receptor isoform X1"/>
    <property type="match status" value="1"/>
</dbReference>
<feature type="disulfide bond" evidence="25">
    <location>
        <begin position="113"/>
        <end position="131"/>
    </location>
</feature>
<keyword evidence="19" id="KW-0325">Glycoprotein</keyword>
<keyword evidence="7 27" id="KW-0812">Transmembrane</keyword>
<evidence type="ECO:0000256" key="6">
    <source>
        <dbReference type="ARBA" id="ARBA00022583"/>
    </source>
</evidence>
<feature type="disulfide bond" evidence="25">
    <location>
        <begin position="199"/>
        <end position="217"/>
    </location>
</feature>
<dbReference type="PROSITE" id="PS50068">
    <property type="entry name" value="LDLRA_2"/>
    <property type="match status" value="7"/>
</dbReference>
<dbReference type="Pfam" id="PF00057">
    <property type="entry name" value="Ldl_recept_a"/>
    <property type="match status" value="7"/>
</dbReference>
<keyword evidence="10" id="KW-0677">Repeat</keyword>
<dbReference type="Gene3D" id="4.10.400.10">
    <property type="entry name" value="Low-density Lipoprotein Receptor"/>
    <property type="match status" value="6"/>
</dbReference>
<evidence type="ECO:0000256" key="13">
    <source>
        <dbReference type="ARBA" id="ARBA00023098"/>
    </source>
</evidence>
<feature type="transmembrane region" description="Helical" evidence="27">
    <location>
        <begin position="808"/>
        <end position="829"/>
    </location>
</feature>
<dbReference type="PANTHER" id="PTHR22722">
    <property type="entry name" value="LOW-DENSITY LIPOPROTEIN RECEPTOR-RELATED PROTEIN 2-RELATED"/>
    <property type="match status" value="1"/>
</dbReference>
<dbReference type="GO" id="GO:0043235">
    <property type="term" value="C:receptor complex"/>
    <property type="evidence" value="ECO:0007669"/>
    <property type="project" value="TreeGrafter"/>
</dbReference>
<dbReference type="InterPro" id="IPR051221">
    <property type="entry name" value="LDLR-related"/>
</dbReference>
<keyword evidence="4 24" id="KW-0245">EGF-like domain</keyword>
<feature type="disulfide bond" evidence="25">
    <location>
        <begin position="279"/>
        <end position="297"/>
    </location>
</feature>
<dbReference type="GO" id="GO:0042562">
    <property type="term" value="F:hormone binding"/>
    <property type="evidence" value="ECO:0007669"/>
    <property type="project" value="TreeGrafter"/>
</dbReference>
<dbReference type="FunFam" id="2.10.25.10:FF:000052">
    <property type="entry name" value="low-density lipoprotein receptor isoform X1"/>
    <property type="match status" value="1"/>
</dbReference>
<evidence type="ECO:0000256" key="27">
    <source>
        <dbReference type="SAM" id="Phobius"/>
    </source>
</evidence>
<evidence type="ECO:0000256" key="10">
    <source>
        <dbReference type="ARBA" id="ARBA00022737"/>
    </source>
</evidence>
<evidence type="ECO:0000256" key="26">
    <source>
        <dbReference type="PROSITE-ProRule" id="PRU00461"/>
    </source>
</evidence>
<keyword evidence="11 27" id="KW-1133">Transmembrane helix</keyword>
<keyword evidence="31" id="KW-1185">Reference proteome</keyword>
<feature type="signal peptide" evidence="28">
    <location>
        <begin position="1"/>
        <end position="18"/>
    </location>
</feature>
<dbReference type="GO" id="GO:0034362">
    <property type="term" value="C:low-density lipoprotein particle"/>
    <property type="evidence" value="ECO:0007669"/>
    <property type="project" value="UniProtKB-KW"/>
</dbReference>
<evidence type="ECO:0000259" key="29">
    <source>
        <dbReference type="PROSITE" id="PS50026"/>
    </source>
</evidence>
<evidence type="ECO:0000256" key="23">
    <source>
        <dbReference type="ARBA" id="ARBA00065676"/>
    </source>
</evidence>
<keyword evidence="9 28" id="KW-0732">Signal</keyword>
<keyword evidence="3" id="KW-0813">Transport</keyword>
<dbReference type="InterPro" id="IPR026823">
    <property type="entry name" value="cEGF"/>
</dbReference>
<name>A0AAD1RJI8_PELCU</name>
<dbReference type="SUPFAM" id="SSF57196">
    <property type="entry name" value="EGF/Laminin"/>
    <property type="match status" value="1"/>
</dbReference>
<keyword evidence="16" id="KW-1207">Sterol metabolism</keyword>
<sequence>MRLTASVVLLIILNNVLADTGSKCDRNEFKCSDGKCIPYKWVCDGSPECDDESDESGEACMSIVCTEDQFSCGGRLNRCISMSWKCDGETDCENGSDEQNCPAKTCPDDFFRCNNGKCISLEYVCDHDHDCEDGSDEVSCAEPTCGPAYISCHNNGMCIPKFWGCDGDPDCDDGSDELNCDGKAPTRTEKPCGELEFHCGSGECVHLSWKCDGAFDCKDKSDEMDCIKPTCRPDEFQCDNGQCIHGNRQCDKEYDCKDLSDERGCVNVTKCEGPNKFQCRSGECISIEKTCDGKRDCRDYSDEPVKECNENECLKNKGGCSHICKDLNIGYECMCPDGYRLVNGRRCEDINECEIPDTCSQICINLEGSFKCECKEGYQMDLMTRSCKAIGNIAYLFFTNRHEVRKMTLDKSEYSSFIPHLKNVVALDMEIDSKKIYWSDLSQKKIYSALMDKAHNISHHATVISNEIKTPEGIAVDWIHGNIYWTDSALSTISVANTEGSKRKTLFKEDLGKPRDIVVDPSQGFMYWTDWGLPAKIEKGGLNGADRQTLVTDGIEWPNGITLDFMSQRLYWVDSKLHSLSSIDVTGDNRHTVLVDEEHLAHPFSLTIFEDLVFWTDNEKLAIFSANRLTGENIVKVAEDLQSPDDIVLYHNLRQPKAQNWCETHHLENGGCEHLCLPAPQISARSPKFTCACPDDLQLGPDMRRCVTASTPTEVSQSTSPPITTTAMRSTTLAKITNRLPKTEPQPKLATASTTTTISTTTAAAKTTATRTTAKSLNFTTQAFQTQENKDRDVLVADTTNSHSGPTALYIVLPIVLLCLISFGGYLLWKNWRLKNTNSINFDNPVYQKTTEEDEIHIGRSQGGYSYPSVNNNLLCTKTNLQR</sequence>
<dbReference type="InterPro" id="IPR000742">
    <property type="entry name" value="EGF"/>
</dbReference>
<organism evidence="30 31">
    <name type="scientific">Pelobates cultripes</name>
    <name type="common">Western spadefoot toad</name>
    <dbReference type="NCBI Taxonomy" id="61616"/>
    <lineage>
        <taxon>Eukaryota</taxon>
        <taxon>Metazoa</taxon>
        <taxon>Chordata</taxon>
        <taxon>Craniata</taxon>
        <taxon>Vertebrata</taxon>
        <taxon>Euteleostomi</taxon>
        <taxon>Amphibia</taxon>
        <taxon>Batrachia</taxon>
        <taxon>Anura</taxon>
        <taxon>Pelobatoidea</taxon>
        <taxon>Pelobatidae</taxon>
        <taxon>Pelobates</taxon>
    </lineage>
</organism>
<dbReference type="SUPFAM" id="SSF63825">
    <property type="entry name" value="YWTD domain"/>
    <property type="match status" value="1"/>
</dbReference>
<evidence type="ECO:0000256" key="15">
    <source>
        <dbReference type="ARBA" id="ARBA00023157"/>
    </source>
</evidence>
<dbReference type="FunFam" id="2.10.25.10:FF:000009">
    <property type="entry name" value="Low-density lipoprotein receptor isoform 1"/>
    <property type="match status" value="1"/>
</dbReference>
<dbReference type="InterPro" id="IPR002172">
    <property type="entry name" value="LDrepeatLR_classA_rpt"/>
</dbReference>
<dbReference type="PROSITE" id="PS01187">
    <property type="entry name" value="EGF_CA"/>
    <property type="match status" value="1"/>
</dbReference>
<feature type="disulfide bond" evidence="25">
    <location>
        <begin position="125"/>
        <end position="140"/>
    </location>
</feature>
<evidence type="ECO:0000256" key="11">
    <source>
        <dbReference type="ARBA" id="ARBA00022989"/>
    </source>
</evidence>
<dbReference type="InterPro" id="IPR009030">
    <property type="entry name" value="Growth_fac_rcpt_cys_sf"/>
</dbReference>
<dbReference type="PROSITE" id="PS50026">
    <property type="entry name" value="EGF_3"/>
    <property type="match status" value="2"/>
</dbReference>
<evidence type="ECO:0000256" key="8">
    <source>
        <dbReference type="ARBA" id="ARBA00022710"/>
    </source>
</evidence>
<dbReference type="SMART" id="SM00179">
    <property type="entry name" value="EGF_CA"/>
    <property type="match status" value="2"/>
</dbReference>
<keyword evidence="17 30" id="KW-0675">Receptor</keyword>
<feature type="repeat" description="LDL-receptor class B" evidence="26">
    <location>
        <begin position="568"/>
        <end position="612"/>
    </location>
</feature>
<feature type="repeat" description="LDL-receptor class B" evidence="26">
    <location>
        <begin position="434"/>
        <end position="480"/>
    </location>
</feature>
<dbReference type="Pfam" id="PF14670">
    <property type="entry name" value="FXa_inhibition"/>
    <property type="match status" value="1"/>
</dbReference>
<keyword evidence="18" id="KW-0168">Coated pit</keyword>
<dbReference type="GO" id="GO:0016324">
    <property type="term" value="C:apical plasma membrane"/>
    <property type="evidence" value="ECO:0007669"/>
    <property type="project" value="TreeGrafter"/>
</dbReference>
<feature type="disulfide bond" evidence="25">
    <location>
        <begin position="238"/>
        <end position="256"/>
    </location>
</feature>
<protein>
    <submittedName>
        <fullName evidence="30">Low-density lipo receptor</fullName>
    </submittedName>
</protein>
<dbReference type="CDD" id="cd00112">
    <property type="entry name" value="LDLa"/>
    <property type="match status" value="6"/>
</dbReference>
<evidence type="ECO:0000256" key="4">
    <source>
        <dbReference type="ARBA" id="ARBA00022536"/>
    </source>
</evidence>
<evidence type="ECO:0000256" key="2">
    <source>
        <dbReference type="ARBA" id="ARBA00009939"/>
    </source>
</evidence>
<dbReference type="AlphaFoldDB" id="A0AAD1RJI8"/>
<feature type="chain" id="PRO_5041942184" evidence="28">
    <location>
        <begin position="19"/>
        <end position="883"/>
    </location>
</feature>
<feature type="disulfide bond" evidence="25">
    <location>
        <begin position="211"/>
        <end position="226"/>
    </location>
</feature>
<dbReference type="Pfam" id="PF12662">
    <property type="entry name" value="cEGF"/>
    <property type="match status" value="1"/>
</dbReference>
<feature type="repeat" description="LDL-receptor class B" evidence="26">
    <location>
        <begin position="524"/>
        <end position="567"/>
    </location>
</feature>
<feature type="disulfide bond" evidence="25">
    <location>
        <begin position="86"/>
        <end position="101"/>
    </location>
</feature>
<comment type="similarity">
    <text evidence="2">Belongs to the LDLR family.</text>
</comment>
<evidence type="ECO:0000256" key="20">
    <source>
        <dbReference type="ARBA" id="ARBA00023221"/>
    </source>
</evidence>
<gene>
    <name evidence="30" type="ORF">PECUL_23A004522</name>
</gene>
<feature type="disulfide bond" evidence="25">
    <location>
        <begin position="192"/>
        <end position="204"/>
    </location>
</feature>
<dbReference type="Pfam" id="PF00058">
    <property type="entry name" value="Ldl_recept_b"/>
    <property type="match status" value="5"/>
</dbReference>
<dbReference type="GO" id="GO:0006869">
    <property type="term" value="P:lipid transport"/>
    <property type="evidence" value="ECO:0007669"/>
    <property type="project" value="UniProtKB-KW"/>
</dbReference>
<keyword evidence="5" id="KW-0153">Cholesterol metabolism</keyword>
<comment type="caution">
    <text evidence="24">Lacks conserved residue(s) required for the propagation of feature annotation.</text>
</comment>
<dbReference type="PRINTS" id="PR00261">
    <property type="entry name" value="LDLRECEPTOR"/>
</dbReference>
<dbReference type="InterPro" id="IPR036055">
    <property type="entry name" value="LDL_receptor-like_sf"/>
</dbReference>
<keyword evidence="12" id="KW-0445">Lipid transport</keyword>
<evidence type="ECO:0000256" key="3">
    <source>
        <dbReference type="ARBA" id="ARBA00022448"/>
    </source>
</evidence>
<feature type="disulfide bond" evidence="25">
    <location>
        <begin position="31"/>
        <end position="49"/>
    </location>
</feature>
<reference evidence="30" key="1">
    <citation type="submission" date="2022-03" db="EMBL/GenBank/DDBJ databases">
        <authorList>
            <person name="Alioto T."/>
            <person name="Alioto T."/>
            <person name="Gomez Garrido J."/>
        </authorList>
    </citation>
    <scope>NUCLEOTIDE SEQUENCE</scope>
</reference>
<evidence type="ECO:0000256" key="19">
    <source>
        <dbReference type="ARBA" id="ARBA00023180"/>
    </source>
</evidence>
<dbReference type="Gene3D" id="2.10.25.10">
    <property type="entry name" value="Laminin"/>
    <property type="match status" value="3"/>
</dbReference>
<evidence type="ECO:0000313" key="30">
    <source>
        <dbReference type="EMBL" id="CAH2273040.1"/>
    </source>
</evidence>
<dbReference type="InterPro" id="IPR000152">
    <property type="entry name" value="EGF-type_Asp/Asn_hydroxyl_site"/>
</dbReference>
<evidence type="ECO:0000256" key="12">
    <source>
        <dbReference type="ARBA" id="ARBA00023055"/>
    </source>
</evidence>
<feature type="disulfide bond" evidence="25">
    <location>
        <begin position="106"/>
        <end position="118"/>
    </location>
</feature>
<dbReference type="FunFam" id="4.10.400.10:FF:000124">
    <property type="entry name" value="Low density lipoprotein receptor"/>
    <property type="match status" value="1"/>
</dbReference>
<feature type="disulfide bond" evidence="25">
    <location>
        <begin position="250"/>
        <end position="265"/>
    </location>
</feature>
<evidence type="ECO:0000256" key="17">
    <source>
        <dbReference type="ARBA" id="ARBA00023170"/>
    </source>
</evidence>
<dbReference type="PANTHER" id="PTHR22722:SF15">
    <property type="entry name" value="LOW-DENSITY LIPOPROTEIN RECEPTOR-RELATED"/>
    <property type="match status" value="1"/>
</dbReference>
<dbReference type="EMBL" id="OW240914">
    <property type="protein sequence ID" value="CAH2273040.1"/>
    <property type="molecule type" value="Genomic_DNA"/>
</dbReference>
<feature type="disulfide bond" evidence="25">
    <location>
        <begin position="165"/>
        <end position="180"/>
    </location>
</feature>
<dbReference type="InterPro" id="IPR011042">
    <property type="entry name" value="6-blade_b-propeller_TolB-like"/>
</dbReference>
<keyword evidence="14 27" id="KW-0472">Membrane</keyword>
<dbReference type="FunFam" id="4.10.400.10:FF:000113">
    <property type="entry name" value="Low-density lipoprotein receptor-related protein 8"/>
    <property type="match status" value="2"/>
</dbReference>
<dbReference type="GO" id="GO:0006898">
    <property type="term" value="P:receptor-mediated endocytosis"/>
    <property type="evidence" value="ECO:0007669"/>
    <property type="project" value="TreeGrafter"/>
</dbReference>
<dbReference type="SMART" id="SM00135">
    <property type="entry name" value="LY"/>
    <property type="match status" value="5"/>
</dbReference>
<evidence type="ECO:0000256" key="24">
    <source>
        <dbReference type="PROSITE-ProRule" id="PRU00076"/>
    </source>
</evidence>
<feature type="disulfide bond" evidence="24">
    <location>
        <begin position="353"/>
        <end position="363"/>
    </location>
</feature>
<dbReference type="Proteomes" id="UP001295444">
    <property type="component" value="Chromosome 03"/>
</dbReference>
<dbReference type="PROSITE" id="PS00010">
    <property type="entry name" value="ASX_HYDROXYL"/>
    <property type="match status" value="2"/>
</dbReference>
<dbReference type="SMART" id="SM00192">
    <property type="entry name" value="LDLa"/>
    <property type="match status" value="7"/>
</dbReference>
<dbReference type="PROSITE" id="PS01209">
    <property type="entry name" value="LDLRA_1"/>
    <property type="match status" value="3"/>
</dbReference>
<feature type="domain" description="EGF-like" evidence="29">
    <location>
        <begin position="309"/>
        <end position="348"/>
    </location>
</feature>